<feature type="non-terminal residue" evidence="2">
    <location>
        <position position="85"/>
    </location>
</feature>
<comment type="caution">
    <text evidence="2">The sequence shown here is derived from an EMBL/GenBank/DDBJ whole genome shotgun (WGS) entry which is preliminary data.</text>
</comment>
<organism evidence="2 3">
    <name type="scientific">Pristionchus entomophagus</name>
    <dbReference type="NCBI Taxonomy" id="358040"/>
    <lineage>
        <taxon>Eukaryota</taxon>
        <taxon>Metazoa</taxon>
        <taxon>Ecdysozoa</taxon>
        <taxon>Nematoda</taxon>
        <taxon>Chromadorea</taxon>
        <taxon>Rhabditida</taxon>
        <taxon>Rhabditina</taxon>
        <taxon>Diplogasteromorpha</taxon>
        <taxon>Diplogasteroidea</taxon>
        <taxon>Neodiplogasteridae</taxon>
        <taxon>Pristionchus</taxon>
    </lineage>
</organism>
<name>A0AAV5SEX7_9BILA</name>
<keyword evidence="3" id="KW-1185">Reference proteome</keyword>
<proteinExistence type="predicted"/>
<accession>A0AAV5SEX7</accession>
<evidence type="ECO:0000313" key="3">
    <source>
        <dbReference type="Proteomes" id="UP001432027"/>
    </source>
</evidence>
<evidence type="ECO:0000313" key="2">
    <source>
        <dbReference type="EMBL" id="GMS81926.1"/>
    </source>
</evidence>
<protein>
    <recommendedName>
        <fullName evidence="4">G protein-coupled receptor</fullName>
    </recommendedName>
</protein>
<dbReference type="Proteomes" id="UP001432027">
    <property type="component" value="Unassembled WGS sequence"/>
</dbReference>
<dbReference type="EMBL" id="BTSX01000001">
    <property type="protein sequence ID" value="GMS81926.1"/>
    <property type="molecule type" value="Genomic_DNA"/>
</dbReference>
<reference evidence="2" key="1">
    <citation type="submission" date="2023-10" db="EMBL/GenBank/DDBJ databases">
        <title>Genome assembly of Pristionchus species.</title>
        <authorList>
            <person name="Yoshida K."/>
            <person name="Sommer R.J."/>
        </authorList>
    </citation>
    <scope>NUCLEOTIDE SEQUENCE</scope>
    <source>
        <strain evidence="2">RS0144</strain>
    </source>
</reference>
<feature type="region of interest" description="Disordered" evidence="1">
    <location>
        <begin position="40"/>
        <end position="85"/>
    </location>
</feature>
<feature type="compositionally biased region" description="Basic and acidic residues" evidence="1">
    <location>
        <begin position="41"/>
        <end position="58"/>
    </location>
</feature>
<sequence>YPPSFVWDLPSFYRQSLLIYHPSPVNSLLLVIPSELVMSTDDNKGSSHARSTDGEQPARDPLGGQPSTRGRRSSDALRLLVDTTR</sequence>
<evidence type="ECO:0008006" key="4">
    <source>
        <dbReference type="Google" id="ProtNLM"/>
    </source>
</evidence>
<gene>
    <name evidence="2" type="ORF">PENTCL1PPCAC_4101</name>
</gene>
<feature type="non-terminal residue" evidence="2">
    <location>
        <position position="1"/>
    </location>
</feature>
<dbReference type="AlphaFoldDB" id="A0AAV5SEX7"/>
<evidence type="ECO:0000256" key="1">
    <source>
        <dbReference type="SAM" id="MobiDB-lite"/>
    </source>
</evidence>